<proteinExistence type="predicted"/>
<dbReference type="AlphaFoldDB" id="A0A4Y9XZ19"/>
<keyword evidence="1" id="KW-0175">Coiled coil</keyword>
<evidence type="ECO:0000313" key="2">
    <source>
        <dbReference type="EMBL" id="TFY55345.1"/>
    </source>
</evidence>
<protein>
    <submittedName>
        <fullName evidence="2">Uncharacterized protein</fullName>
    </submittedName>
</protein>
<organism evidence="2 3">
    <name type="scientific">Dentipellis fragilis</name>
    <dbReference type="NCBI Taxonomy" id="205917"/>
    <lineage>
        <taxon>Eukaryota</taxon>
        <taxon>Fungi</taxon>
        <taxon>Dikarya</taxon>
        <taxon>Basidiomycota</taxon>
        <taxon>Agaricomycotina</taxon>
        <taxon>Agaricomycetes</taxon>
        <taxon>Russulales</taxon>
        <taxon>Hericiaceae</taxon>
        <taxon>Dentipellis</taxon>
    </lineage>
</organism>
<evidence type="ECO:0000256" key="1">
    <source>
        <dbReference type="SAM" id="Coils"/>
    </source>
</evidence>
<comment type="caution">
    <text evidence="2">The sequence shown here is derived from an EMBL/GenBank/DDBJ whole genome shotgun (WGS) entry which is preliminary data.</text>
</comment>
<accession>A0A4Y9XZ19</accession>
<feature type="coiled-coil region" evidence="1">
    <location>
        <begin position="327"/>
        <end position="354"/>
    </location>
</feature>
<dbReference type="EMBL" id="SEOQ01000926">
    <property type="protein sequence ID" value="TFY55345.1"/>
    <property type="molecule type" value="Genomic_DNA"/>
</dbReference>
<evidence type="ECO:0000313" key="3">
    <source>
        <dbReference type="Proteomes" id="UP000298327"/>
    </source>
</evidence>
<reference evidence="2 3" key="1">
    <citation type="submission" date="2019-02" db="EMBL/GenBank/DDBJ databases">
        <title>Genome sequencing of the rare red list fungi Dentipellis fragilis.</title>
        <authorList>
            <person name="Buettner E."/>
            <person name="Kellner H."/>
        </authorList>
    </citation>
    <scope>NUCLEOTIDE SEQUENCE [LARGE SCALE GENOMIC DNA]</scope>
    <source>
        <strain evidence="2 3">DSM 105465</strain>
    </source>
</reference>
<keyword evidence="3" id="KW-1185">Reference proteome</keyword>
<dbReference type="Proteomes" id="UP000298327">
    <property type="component" value="Unassembled WGS sequence"/>
</dbReference>
<dbReference type="OrthoDB" id="5424209at2759"/>
<gene>
    <name evidence="2" type="ORF">EVG20_g9354</name>
</gene>
<sequence length="608" mass="67029">MRVKDRIGDKGASLATLDGTVEEQDYGLSAGEQISELLLESSTRFAKQYYDAQFITYNTNNLLPTSTGNASSDPHGRHAVSKAEADSFYTGLPSKPTLIYRTGADKKRVPPIGPEVQSKTKEPRPVLSHAISKVWNDDLAWKVVEILDAHQIPFTSIDPVRFTAFDDFEDEVGPVVIWVGVHPGSGLVASTAHDASLVILTLLKEYEITDVHIHFRESNYIRDVGAPLYAPVSFLNPLADVLAPQTSAVGVGISTMAQPYAEGTLALFLAAGGDNQDILGLSCRHVLISATEANIDYIWPPNALPKDVLHLGRKAHDSVVHSIKLTIARYRIAAEGYREQIEDCKEKEKDINADAAETARAYWVEYERLLARAEKAMFDLSELLHRVILDRKDRGSRTIGSIVRSPAVRLGVGQQRFTEDWGLVKINSSRLGDGFKGNFMDLGTSMSPEEFTAKCMPHDDTGWEFEYPTDRLLPLAGTISQELMCFPDLHDRERQPCTTLVVQSGNATGVNLGRANTVLSIVRKYFPLDMTIHRTSMEWGIMNYDSGSEAFSEPSDSGAIVADLRGRIGGMLTGGAGKADALDMTYATPWWWLFERIKANGFPDAHVL</sequence>
<name>A0A4Y9XZ19_9AGAM</name>